<protein>
    <submittedName>
        <fullName evidence="1">Uncharacterized protein</fullName>
    </submittedName>
</protein>
<comment type="caution">
    <text evidence="1">The sequence shown here is derived from an EMBL/GenBank/DDBJ whole genome shotgun (WGS) entry which is preliminary data.</text>
</comment>
<proteinExistence type="predicted"/>
<organism evidence="1 2">
    <name type="scientific">Novipirellula aureliae</name>
    <dbReference type="NCBI Taxonomy" id="2527966"/>
    <lineage>
        <taxon>Bacteria</taxon>
        <taxon>Pseudomonadati</taxon>
        <taxon>Planctomycetota</taxon>
        <taxon>Planctomycetia</taxon>
        <taxon>Pirellulales</taxon>
        <taxon>Pirellulaceae</taxon>
        <taxon>Novipirellula</taxon>
    </lineage>
</organism>
<dbReference type="EMBL" id="SJPY01000010">
    <property type="protein sequence ID" value="TWU35364.1"/>
    <property type="molecule type" value="Genomic_DNA"/>
</dbReference>
<gene>
    <name evidence="1" type="ORF">Q31b_54600</name>
</gene>
<reference evidence="1 2" key="1">
    <citation type="submission" date="2019-02" db="EMBL/GenBank/DDBJ databases">
        <title>Deep-cultivation of Planctomycetes and their phenomic and genomic characterization uncovers novel biology.</title>
        <authorList>
            <person name="Wiegand S."/>
            <person name="Jogler M."/>
            <person name="Boedeker C."/>
            <person name="Pinto D."/>
            <person name="Vollmers J."/>
            <person name="Rivas-Marin E."/>
            <person name="Kohn T."/>
            <person name="Peeters S.H."/>
            <person name="Heuer A."/>
            <person name="Rast P."/>
            <person name="Oberbeckmann S."/>
            <person name="Bunk B."/>
            <person name="Jeske O."/>
            <person name="Meyerdierks A."/>
            <person name="Storesund J.E."/>
            <person name="Kallscheuer N."/>
            <person name="Luecker S."/>
            <person name="Lage O.M."/>
            <person name="Pohl T."/>
            <person name="Merkel B.J."/>
            <person name="Hornburger P."/>
            <person name="Mueller R.-W."/>
            <person name="Bruemmer F."/>
            <person name="Labrenz M."/>
            <person name="Spormann A.M."/>
            <person name="Op Den Camp H."/>
            <person name="Overmann J."/>
            <person name="Amann R."/>
            <person name="Jetten M.S.M."/>
            <person name="Mascher T."/>
            <person name="Medema M.H."/>
            <person name="Devos D.P."/>
            <person name="Kaster A.-K."/>
            <person name="Ovreas L."/>
            <person name="Rohde M."/>
            <person name="Galperin M.Y."/>
            <person name="Jogler C."/>
        </authorList>
    </citation>
    <scope>NUCLEOTIDE SEQUENCE [LARGE SCALE GENOMIC DNA]</scope>
    <source>
        <strain evidence="1 2">Q31b</strain>
    </source>
</reference>
<dbReference type="Proteomes" id="UP000315471">
    <property type="component" value="Unassembled WGS sequence"/>
</dbReference>
<name>A0A5C6DH72_9BACT</name>
<accession>A0A5C6DH72</accession>
<evidence type="ECO:0000313" key="2">
    <source>
        <dbReference type="Proteomes" id="UP000315471"/>
    </source>
</evidence>
<keyword evidence="2" id="KW-1185">Reference proteome</keyword>
<dbReference type="AlphaFoldDB" id="A0A5C6DH72"/>
<evidence type="ECO:0000313" key="1">
    <source>
        <dbReference type="EMBL" id="TWU35364.1"/>
    </source>
</evidence>
<sequence length="190" mass="20219">MQNGFQDRRFDTPALRAVTGSVRTIAGDSAQLGEDQEAVPQASDLVVDLVKDPNAASDLVVDLVKDPNATGDLVVDLVKDPNAASDLVVDLVKDPNAAGDLVVDLVKDPNATSDRVKNPNALGGLTTSTTFIPRHSDSSESMQVMIFAYVTNQLVLFPMLRHSGHALCSLGSPSRVSNPWHCQFPLSLGN</sequence>